<evidence type="ECO:0000313" key="8">
    <source>
        <dbReference type="EMBL" id="KAF2106862.1"/>
    </source>
</evidence>
<evidence type="ECO:0000256" key="2">
    <source>
        <dbReference type="ARBA" id="ARBA00022630"/>
    </source>
</evidence>
<evidence type="ECO:0000256" key="1">
    <source>
        <dbReference type="ARBA" id="ARBA00001974"/>
    </source>
</evidence>
<keyword evidence="4" id="KW-0560">Oxidoreductase</keyword>
<dbReference type="GO" id="GO:0071949">
    <property type="term" value="F:FAD binding"/>
    <property type="evidence" value="ECO:0007669"/>
    <property type="project" value="InterPro"/>
</dbReference>
<proteinExistence type="predicted"/>
<reference evidence="8" key="1">
    <citation type="journal article" date="2020" name="Stud. Mycol.">
        <title>101 Dothideomycetes genomes: a test case for predicting lifestyles and emergence of pathogens.</title>
        <authorList>
            <person name="Haridas S."/>
            <person name="Albert R."/>
            <person name="Binder M."/>
            <person name="Bloem J."/>
            <person name="Labutti K."/>
            <person name="Salamov A."/>
            <person name="Andreopoulos B."/>
            <person name="Baker S."/>
            <person name="Barry K."/>
            <person name="Bills G."/>
            <person name="Bluhm B."/>
            <person name="Cannon C."/>
            <person name="Castanera R."/>
            <person name="Culley D."/>
            <person name="Daum C."/>
            <person name="Ezra D."/>
            <person name="Gonzalez J."/>
            <person name="Henrissat B."/>
            <person name="Kuo A."/>
            <person name="Liang C."/>
            <person name="Lipzen A."/>
            <person name="Lutzoni F."/>
            <person name="Magnuson J."/>
            <person name="Mondo S."/>
            <person name="Nolan M."/>
            <person name="Ohm R."/>
            <person name="Pangilinan J."/>
            <person name="Park H.-J."/>
            <person name="Ramirez L."/>
            <person name="Alfaro M."/>
            <person name="Sun H."/>
            <person name="Tritt A."/>
            <person name="Yoshinaga Y."/>
            <person name="Zwiers L.-H."/>
            <person name="Turgeon B."/>
            <person name="Goodwin S."/>
            <person name="Spatafora J."/>
            <person name="Crous P."/>
            <person name="Grigoriev I."/>
        </authorList>
    </citation>
    <scope>NUCLEOTIDE SEQUENCE</scope>
    <source>
        <strain evidence="8">CBS 627.86</strain>
    </source>
</reference>
<keyword evidence="6" id="KW-0472">Membrane</keyword>
<comment type="cofactor">
    <cofactor evidence="1">
        <name>FAD</name>
        <dbReference type="ChEBI" id="CHEBI:57692"/>
    </cofactor>
</comment>
<dbReference type="SUPFAM" id="SSF51905">
    <property type="entry name" value="FAD/NAD(P)-binding domain"/>
    <property type="match status" value="1"/>
</dbReference>
<dbReference type="Pfam" id="PF01494">
    <property type="entry name" value="FAD_binding_3"/>
    <property type="match status" value="1"/>
</dbReference>
<evidence type="ECO:0000259" key="7">
    <source>
        <dbReference type="Pfam" id="PF01494"/>
    </source>
</evidence>
<dbReference type="OrthoDB" id="47494at2759"/>
<dbReference type="InterPro" id="IPR036188">
    <property type="entry name" value="FAD/NAD-bd_sf"/>
</dbReference>
<gene>
    <name evidence="8" type="ORF">BDV96DRAFT_674912</name>
</gene>
<dbReference type="Gene3D" id="3.50.50.60">
    <property type="entry name" value="FAD/NAD(P)-binding domain"/>
    <property type="match status" value="1"/>
</dbReference>
<evidence type="ECO:0000256" key="6">
    <source>
        <dbReference type="SAM" id="Phobius"/>
    </source>
</evidence>
<feature type="transmembrane region" description="Helical" evidence="6">
    <location>
        <begin position="6"/>
        <end position="25"/>
    </location>
</feature>
<dbReference type="PANTHER" id="PTHR47178:SF5">
    <property type="entry name" value="FAD-BINDING DOMAIN-CONTAINING PROTEIN"/>
    <property type="match status" value="1"/>
</dbReference>
<dbReference type="AlphaFoldDB" id="A0A6A5YHY3"/>
<keyword evidence="6" id="KW-1133">Transmembrane helix</keyword>
<dbReference type="PRINTS" id="PR00420">
    <property type="entry name" value="RNGMNOXGNASE"/>
</dbReference>
<keyword evidence="5" id="KW-0503">Monooxygenase</keyword>
<keyword evidence="3" id="KW-0274">FAD</keyword>
<evidence type="ECO:0000256" key="4">
    <source>
        <dbReference type="ARBA" id="ARBA00023002"/>
    </source>
</evidence>
<dbReference type="GO" id="GO:0004497">
    <property type="term" value="F:monooxygenase activity"/>
    <property type="evidence" value="ECO:0007669"/>
    <property type="project" value="UniProtKB-KW"/>
</dbReference>
<evidence type="ECO:0000256" key="3">
    <source>
        <dbReference type="ARBA" id="ARBA00022827"/>
    </source>
</evidence>
<accession>A0A6A5YHY3</accession>
<dbReference type="Pfam" id="PF13450">
    <property type="entry name" value="NAD_binding_8"/>
    <property type="match status" value="1"/>
</dbReference>
<organism evidence="8 9">
    <name type="scientific">Lophiotrema nucula</name>
    <dbReference type="NCBI Taxonomy" id="690887"/>
    <lineage>
        <taxon>Eukaryota</taxon>
        <taxon>Fungi</taxon>
        <taxon>Dikarya</taxon>
        <taxon>Ascomycota</taxon>
        <taxon>Pezizomycotina</taxon>
        <taxon>Dothideomycetes</taxon>
        <taxon>Pleosporomycetidae</taxon>
        <taxon>Pleosporales</taxon>
        <taxon>Lophiotremataceae</taxon>
        <taxon>Lophiotrema</taxon>
    </lineage>
</organism>
<dbReference type="PANTHER" id="PTHR47178">
    <property type="entry name" value="MONOOXYGENASE, FAD-BINDING"/>
    <property type="match status" value="1"/>
</dbReference>
<evidence type="ECO:0000256" key="5">
    <source>
        <dbReference type="ARBA" id="ARBA00023033"/>
    </source>
</evidence>
<dbReference type="EMBL" id="ML977359">
    <property type="protein sequence ID" value="KAF2106862.1"/>
    <property type="molecule type" value="Genomic_DNA"/>
</dbReference>
<name>A0A6A5YHY3_9PLEO</name>
<keyword evidence="6" id="KW-0812">Transmembrane</keyword>
<dbReference type="Proteomes" id="UP000799770">
    <property type="component" value="Unassembled WGS sequence"/>
</dbReference>
<protein>
    <submittedName>
        <fullName evidence="8">Cercosporin toxin biosynthesis protein</fullName>
    </submittedName>
</protein>
<feature type="domain" description="FAD-binding" evidence="7">
    <location>
        <begin position="131"/>
        <end position="388"/>
    </location>
</feature>
<keyword evidence="2" id="KW-0285">Flavoprotein</keyword>
<keyword evidence="9" id="KW-1185">Reference proteome</keyword>
<evidence type="ECO:0000313" key="9">
    <source>
        <dbReference type="Proteomes" id="UP000799770"/>
    </source>
</evidence>
<sequence length="409" mass="44528">MSQSRLNILIIGGGIGGLTLGQALLQHNISFRIFERDTSVTYRSQGYRIRISGDGVHALQKCLPQPTWEKLEASAATGMIGMTKIDALTGEVAPKPITGNGELKGMRHDAKPIAVDRTVMRTVLLSGLEGHIEFGKTFEGYDITDSGIKATFTDGTSYDGDTLVGADGSNSLVRKQYLPQLKVIDTTGRCIYGKTYITPELEEAFTPKAMKNMTIIQQQRPDGTPLTLFLEPTRFPNSGLVPIINPKTGEEEYVKDYVYWVLLSKAHDSLSPTSQFHYLTSAEAAELSVKVTRSWHASVKPVLALQSSTSTSALRIVSAVPDMPAWEPSRFITLLGDAAHPLPPTAGLGAVSALRDVELLLDAILKGVSGESIGEYELEMRKWACEVVQASKKGAEKFIGGWDWDTVQV</sequence>
<dbReference type="InterPro" id="IPR002938">
    <property type="entry name" value="FAD-bd"/>
</dbReference>